<dbReference type="GO" id="GO:0003723">
    <property type="term" value="F:RNA binding"/>
    <property type="evidence" value="ECO:0007669"/>
    <property type="project" value="UniProtKB-UniRule"/>
</dbReference>
<dbReference type="InterPro" id="IPR035926">
    <property type="entry name" value="NusB-like_sf"/>
</dbReference>
<dbReference type="InterPro" id="IPR029063">
    <property type="entry name" value="SAM-dependent_MTases_sf"/>
</dbReference>
<reference evidence="8 9" key="1">
    <citation type="submission" date="2016-12" db="EMBL/GenBank/DDBJ databases">
        <title>The genome of dimorphic prosthecate Glycocaulis alkaliphilus 6b-8t, isolated from crude oil dictates its adaptability in petroleum environments.</title>
        <authorList>
            <person name="Wu X.-L."/>
            <person name="Geng S."/>
        </authorList>
    </citation>
    <scope>NUCLEOTIDE SEQUENCE [LARGE SCALE GENOMIC DNA]</scope>
    <source>
        <strain evidence="8 9">6B-8</strain>
    </source>
</reference>
<keyword evidence="2 5" id="KW-0808">Transferase</keyword>
<dbReference type="InterPro" id="IPR006027">
    <property type="entry name" value="NusB_RsmB_TIM44"/>
</dbReference>
<dbReference type="AlphaFoldDB" id="A0A3T0E6N2"/>
<dbReference type="SUPFAM" id="SSF53335">
    <property type="entry name" value="S-adenosyl-L-methionine-dependent methyltransferases"/>
    <property type="match status" value="1"/>
</dbReference>
<dbReference type="SUPFAM" id="SSF48013">
    <property type="entry name" value="NusB-like"/>
    <property type="match status" value="1"/>
</dbReference>
<keyword evidence="3 5" id="KW-0949">S-adenosyl-L-methionine</keyword>
<protein>
    <submittedName>
        <fullName evidence="8">SUN protein</fullName>
    </submittedName>
</protein>
<dbReference type="GO" id="GO:0008173">
    <property type="term" value="F:RNA methyltransferase activity"/>
    <property type="evidence" value="ECO:0007669"/>
    <property type="project" value="InterPro"/>
</dbReference>
<name>A0A3T0E6N2_9PROT</name>
<dbReference type="PANTHER" id="PTHR22807">
    <property type="entry name" value="NOP2 YEAST -RELATED NOL1/NOP2/FMU SUN DOMAIN-CONTAINING"/>
    <property type="match status" value="1"/>
</dbReference>
<dbReference type="InterPro" id="IPR023267">
    <property type="entry name" value="RCMT"/>
</dbReference>
<evidence type="ECO:0000256" key="1">
    <source>
        <dbReference type="ARBA" id="ARBA00022603"/>
    </source>
</evidence>
<evidence type="ECO:0000256" key="4">
    <source>
        <dbReference type="ARBA" id="ARBA00022884"/>
    </source>
</evidence>
<dbReference type="KEGG" id="gak:X907_0329"/>
<evidence type="ECO:0000259" key="7">
    <source>
        <dbReference type="PROSITE" id="PS51686"/>
    </source>
</evidence>
<evidence type="ECO:0000313" key="9">
    <source>
        <dbReference type="Proteomes" id="UP000286954"/>
    </source>
</evidence>
<dbReference type="Gene3D" id="1.10.940.10">
    <property type="entry name" value="NusB-like"/>
    <property type="match status" value="1"/>
</dbReference>
<dbReference type="Pfam" id="PF01189">
    <property type="entry name" value="Methyltr_RsmB-F"/>
    <property type="match status" value="1"/>
</dbReference>
<evidence type="ECO:0000256" key="6">
    <source>
        <dbReference type="SAM" id="MobiDB-lite"/>
    </source>
</evidence>
<dbReference type="Pfam" id="PF01029">
    <property type="entry name" value="NusB"/>
    <property type="match status" value="1"/>
</dbReference>
<dbReference type="RefSeq" id="WP_233352470.1">
    <property type="nucleotide sequence ID" value="NZ_CP018911.1"/>
</dbReference>
<keyword evidence="1 5" id="KW-0489">Methyltransferase</keyword>
<evidence type="ECO:0000256" key="2">
    <source>
        <dbReference type="ARBA" id="ARBA00022679"/>
    </source>
</evidence>
<dbReference type="GO" id="GO:0006355">
    <property type="term" value="P:regulation of DNA-templated transcription"/>
    <property type="evidence" value="ECO:0007669"/>
    <property type="project" value="InterPro"/>
</dbReference>
<feature type="binding site" evidence="5">
    <location>
        <position position="283"/>
    </location>
    <ligand>
        <name>S-adenosyl-L-methionine</name>
        <dbReference type="ChEBI" id="CHEBI:59789"/>
    </ligand>
</feature>
<dbReference type="InterPro" id="IPR001678">
    <property type="entry name" value="MeTrfase_RsmB-F_NOP2_dom"/>
</dbReference>
<accession>A0A3T0E6N2</accession>
<dbReference type="CDD" id="cd02440">
    <property type="entry name" value="AdoMet_MTases"/>
    <property type="match status" value="1"/>
</dbReference>
<dbReference type="Proteomes" id="UP000286954">
    <property type="component" value="Chromosome"/>
</dbReference>
<feature type="binding site" evidence="5">
    <location>
        <position position="325"/>
    </location>
    <ligand>
        <name>S-adenosyl-L-methionine</name>
        <dbReference type="ChEBI" id="CHEBI:59789"/>
    </ligand>
</feature>
<evidence type="ECO:0000256" key="3">
    <source>
        <dbReference type="ARBA" id="ARBA00022691"/>
    </source>
</evidence>
<dbReference type="GO" id="GO:0001510">
    <property type="term" value="P:RNA methylation"/>
    <property type="evidence" value="ECO:0007669"/>
    <property type="project" value="InterPro"/>
</dbReference>
<feature type="domain" description="SAM-dependent MTase RsmB/NOP-type" evidence="7">
    <location>
        <begin position="152"/>
        <end position="446"/>
    </location>
</feature>
<feature type="binding site" evidence="5">
    <location>
        <position position="309"/>
    </location>
    <ligand>
        <name>S-adenosyl-L-methionine</name>
        <dbReference type="ChEBI" id="CHEBI:59789"/>
    </ligand>
</feature>
<dbReference type="Gene3D" id="3.40.50.150">
    <property type="entry name" value="Vaccinia Virus protein VP39"/>
    <property type="match status" value="1"/>
</dbReference>
<feature type="active site" description="Nucleophile" evidence="5">
    <location>
        <position position="378"/>
    </location>
</feature>
<feature type="binding site" evidence="5">
    <location>
        <begin position="262"/>
        <end position="268"/>
    </location>
    <ligand>
        <name>S-adenosyl-L-methionine</name>
        <dbReference type="ChEBI" id="CHEBI:59789"/>
    </ligand>
</feature>
<keyword evidence="9" id="KW-1185">Reference proteome</keyword>
<organism evidence="8 9">
    <name type="scientific">Glycocaulis alkaliphilus</name>
    <dbReference type="NCBI Taxonomy" id="1434191"/>
    <lineage>
        <taxon>Bacteria</taxon>
        <taxon>Pseudomonadati</taxon>
        <taxon>Pseudomonadota</taxon>
        <taxon>Alphaproteobacteria</taxon>
        <taxon>Maricaulales</taxon>
        <taxon>Maricaulaceae</taxon>
        <taxon>Glycocaulis</taxon>
    </lineage>
</organism>
<comment type="similarity">
    <text evidence="5">Belongs to the class I-like SAM-binding methyltransferase superfamily. RsmB/NOP family.</text>
</comment>
<proteinExistence type="inferred from homology"/>
<dbReference type="InterPro" id="IPR049560">
    <property type="entry name" value="MeTrfase_RsmB-F_NOP2_cat"/>
</dbReference>
<keyword evidence="4 5" id="KW-0694">RNA-binding</keyword>
<dbReference type="PANTHER" id="PTHR22807:SF61">
    <property type="entry name" value="NOL1_NOP2_SUN FAMILY PROTEIN _ ANTITERMINATION NUSB DOMAIN-CONTAINING PROTEIN"/>
    <property type="match status" value="1"/>
</dbReference>
<evidence type="ECO:0000256" key="5">
    <source>
        <dbReference type="PROSITE-ProRule" id="PRU01023"/>
    </source>
</evidence>
<dbReference type="FunFam" id="3.40.50.150:FF:000257">
    <property type="entry name" value="16S rRNA methyltransferase"/>
    <property type="match status" value="1"/>
</dbReference>
<feature type="region of interest" description="Disordered" evidence="6">
    <location>
        <begin position="401"/>
        <end position="423"/>
    </location>
</feature>
<dbReference type="EMBL" id="CP018911">
    <property type="protein sequence ID" value="AZU02877.1"/>
    <property type="molecule type" value="Genomic_DNA"/>
</dbReference>
<dbReference type="PROSITE" id="PS51686">
    <property type="entry name" value="SAM_MT_RSMB_NOP"/>
    <property type="match status" value="1"/>
</dbReference>
<dbReference type="PRINTS" id="PR02008">
    <property type="entry name" value="RCMTFAMILY"/>
</dbReference>
<gene>
    <name evidence="8" type="ORF">X907_0329</name>
</gene>
<evidence type="ECO:0000313" key="8">
    <source>
        <dbReference type="EMBL" id="AZU02877.1"/>
    </source>
</evidence>
<sequence>MFLLGGVTIRPATRPRPRPLTAREAALKAFLAMEADGAALDSALSAQPGYKAMEARDRAFARAILSAAIRRRGTLEAAFNTFLDKPLRPREVFGRAVLTLASAELLVLMTPPHAVVDGWVRITGAAEEGRRLKGLVNAVLRRVSERGAEAFVAADPLADLPDWLRARWSEIYGEDTARAMALARAGAPPLDLSTKPGFDAADFAAEIGGALLPTGTVRKDGIGDVTALPGFEAGDWWAQDAAAALPVKLLAPKAGEHIADICAAPGGKTLQLAVAGADVIAVDRSEKRLRRVTQNLVRTGLKATIITADATSWHPDQKLDAVLLDAPCSATGTLRRRPDVAWSKGEADIANLAALQAKLLDNAFAMLKPGGRLVYCTCSLEPEEGEAQIAAFLARTPGARREPVSADELPGLGDALTPEGDVRTRPDMWESEGGLDGFFIARLVKPD</sequence>